<evidence type="ECO:0000256" key="1">
    <source>
        <dbReference type="SAM" id="MobiDB-lite"/>
    </source>
</evidence>
<feature type="region of interest" description="Disordered" evidence="1">
    <location>
        <begin position="1"/>
        <end position="35"/>
    </location>
</feature>
<dbReference type="AlphaFoldDB" id="A0AAN7IDD5"/>
<feature type="transmembrane region" description="Helical" evidence="2">
    <location>
        <begin position="419"/>
        <end position="443"/>
    </location>
</feature>
<evidence type="ECO:0000256" key="2">
    <source>
        <dbReference type="SAM" id="Phobius"/>
    </source>
</evidence>
<dbReference type="EMBL" id="JAXUIC010000010">
    <property type="protein sequence ID" value="KAK4566662.1"/>
    <property type="molecule type" value="Genomic_DNA"/>
</dbReference>
<keyword evidence="4" id="KW-1185">Reference proteome</keyword>
<dbReference type="PANTHER" id="PTHR31170">
    <property type="entry name" value="BNAC04G53230D PROTEIN"/>
    <property type="match status" value="1"/>
</dbReference>
<sequence>MPESSNEIQSATASINNEDQSTQKEAHIPGGNEKNNDELVIEIRKMVEGPEIQSSKQSLIYKVLPLLRKWNEEAYTPQVISIGPIHHENKRLKAMEEHKERFFRSFVKRSKIELEYLVGTIREMEESIRGCYAETIDLTGDRFVKMILMDASFILELFFKFSSRSWTSDDPMFLKPRACAIRLDLLLLENQLPFFVIQKLHQLAFPYDSSISNYNALLELSISYFGCSSNFQCMDNLPDVEIDHFTDLLRIVQLPKKRPKRVRQHTELLYTATQLHEAGVKFGVLKSKCRFDIKFEKGVLKIPKFELDNWTEVVTRNIMALEQTRYIKNAYFADYFVLMDSLINTREDVDLLCKKKILVNCIGDHNAAMSMINNLNNGIEFLTLREDYIDLYKKLHSFYENPWNKWKATLKRQYFDTPWRAASTVAAIVLLVLTLIQTAFSIVK</sequence>
<evidence type="ECO:0000313" key="3">
    <source>
        <dbReference type="EMBL" id="KAK4566662.1"/>
    </source>
</evidence>
<feature type="compositionally biased region" description="Polar residues" evidence="1">
    <location>
        <begin position="1"/>
        <end position="20"/>
    </location>
</feature>
<dbReference type="PANTHER" id="PTHR31170:SF9">
    <property type="entry name" value="PROTEIN, PUTATIVE (DUF247)-RELATED"/>
    <property type="match status" value="1"/>
</dbReference>
<accession>A0AAN7IDD5</accession>
<proteinExistence type="predicted"/>
<keyword evidence="2" id="KW-0812">Transmembrane</keyword>
<name>A0AAN7IDD5_QUERU</name>
<comment type="caution">
    <text evidence="3">The sequence shown here is derived from an EMBL/GenBank/DDBJ whole genome shotgun (WGS) entry which is preliminary data.</text>
</comment>
<keyword evidence="2" id="KW-1133">Transmembrane helix</keyword>
<keyword evidence="2" id="KW-0472">Membrane</keyword>
<gene>
    <name evidence="3" type="ORF">RGQ29_002789</name>
</gene>
<organism evidence="3 4">
    <name type="scientific">Quercus rubra</name>
    <name type="common">Northern red oak</name>
    <name type="synonym">Quercus borealis</name>
    <dbReference type="NCBI Taxonomy" id="3512"/>
    <lineage>
        <taxon>Eukaryota</taxon>
        <taxon>Viridiplantae</taxon>
        <taxon>Streptophyta</taxon>
        <taxon>Embryophyta</taxon>
        <taxon>Tracheophyta</taxon>
        <taxon>Spermatophyta</taxon>
        <taxon>Magnoliopsida</taxon>
        <taxon>eudicotyledons</taxon>
        <taxon>Gunneridae</taxon>
        <taxon>Pentapetalae</taxon>
        <taxon>rosids</taxon>
        <taxon>fabids</taxon>
        <taxon>Fagales</taxon>
        <taxon>Fagaceae</taxon>
        <taxon>Quercus</taxon>
    </lineage>
</organism>
<protein>
    <submittedName>
        <fullName evidence="3">Uncharacterized protein</fullName>
    </submittedName>
</protein>
<reference evidence="3 4" key="1">
    <citation type="journal article" date="2023" name="G3 (Bethesda)">
        <title>A haplotype-resolved chromosome-scale genome for Quercus rubra L. provides insights into the genetics of adaptive traits for red oak species.</title>
        <authorList>
            <person name="Kapoor B."/>
            <person name="Jenkins J."/>
            <person name="Schmutz J."/>
            <person name="Zhebentyayeva T."/>
            <person name="Kuelheim C."/>
            <person name="Coggeshall M."/>
            <person name="Heim C."/>
            <person name="Lasky J.R."/>
            <person name="Leites L."/>
            <person name="Islam-Faridi N."/>
            <person name="Romero-Severson J."/>
            <person name="DeLeo V.L."/>
            <person name="Lucas S.M."/>
            <person name="Lazic D."/>
            <person name="Gailing O."/>
            <person name="Carlson J."/>
            <person name="Staton M."/>
        </authorList>
    </citation>
    <scope>NUCLEOTIDE SEQUENCE [LARGE SCALE GENOMIC DNA]</scope>
    <source>
        <strain evidence="3">Pseudo-F2</strain>
    </source>
</reference>
<evidence type="ECO:0000313" key="4">
    <source>
        <dbReference type="Proteomes" id="UP001324115"/>
    </source>
</evidence>
<dbReference type="Pfam" id="PF03140">
    <property type="entry name" value="DUF247"/>
    <property type="match status" value="1"/>
</dbReference>
<dbReference type="InterPro" id="IPR004158">
    <property type="entry name" value="DUF247_pln"/>
</dbReference>
<dbReference type="Proteomes" id="UP001324115">
    <property type="component" value="Unassembled WGS sequence"/>
</dbReference>